<dbReference type="InterPro" id="IPR013324">
    <property type="entry name" value="RNA_pol_sigma_r3/r4-like"/>
</dbReference>
<dbReference type="Proteomes" id="UP000244925">
    <property type="component" value="Unassembled WGS sequence"/>
</dbReference>
<organism evidence="8 9">
    <name type="scientific">Paramuribaculum intestinale</name>
    <dbReference type="NCBI Taxonomy" id="2094151"/>
    <lineage>
        <taxon>Bacteria</taxon>
        <taxon>Pseudomonadati</taxon>
        <taxon>Bacteroidota</taxon>
        <taxon>Bacteroidia</taxon>
        <taxon>Bacteroidales</taxon>
        <taxon>Muribaculaceae</taxon>
        <taxon>Paramuribaculum</taxon>
    </lineage>
</organism>
<feature type="domain" description="RNA polymerase sigma-70 region 2" evidence="6">
    <location>
        <begin position="11"/>
        <end position="75"/>
    </location>
</feature>
<dbReference type="InterPro" id="IPR039425">
    <property type="entry name" value="RNA_pol_sigma-70-like"/>
</dbReference>
<evidence type="ECO:0000256" key="1">
    <source>
        <dbReference type="ARBA" id="ARBA00010641"/>
    </source>
</evidence>
<proteinExistence type="inferred from homology"/>
<keyword evidence="5" id="KW-0804">Transcription</keyword>
<evidence type="ECO:0000259" key="7">
    <source>
        <dbReference type="Pfam" id="PF08281"/>
    </source>
</evidence>
<dbReference type="InterPro" id="IPR007627">
    <property type="entry name" value="RNA_pol_sigma70_r2"/>
</dbReference>
<evidence type="ECO:0000256" key="2">
    <source>
        <dbReference type="ARBA" id="ARBA00023015"/>
    </source>
</evidence>
<keyword evidence="2" id="KW-0805">Transcription regulation</keyword>
<dbReference type="SUPFAM" id="SSF88659">
    <property type="entry name" value="Sigma3 and sigma4 domains of RNA polymerase sigma factors"/>
    <property type="match status" value="1"/>
</dbReference>
<accession>A0A2V1IRH6</accession>
<keyword evidence="3" id="KW-0731">Sigma factor</keyword>
<dbReference type="RefSeq" id="WP_107036253.1">
    <property type="nucleotide sequence ID" value="NZ_CAOLHR010000011.1"/>
</dbReference>
<dbReference type="GO" id="GO:0016987">
    <property type="term" value="F:sigma factor activity"/>
    <property type="evidence" value="ECO:0007669"/>
    <property type="project" value="UniProtKB-KW"/>
</dbReference>
<dbReference type="InterPro" id="IPR013249">
    <property type="entry name" value="RNA_pol_sigma70_r4_t2"/>
</dbReference>
<reference evidence="9" key="1">
    <citation type="submission" date="2018-02" db="EMBL/GenBank/DDBJ databases">
        <authorList>
            <person name="Clavel T."/>
            <person name="Strowig T."/>
        </authorList>
    </citation>
    <scope>NUCLEOTIDE SEQUENCE [LARGE SCALE GENOMIC DNA]</scope>
    <source>
        <strain evidence="9">DSM 100764</strain>
    </source>
</reference>
<dbReference type="Gene3D" id="1.10.10.10">
    <property type="entry name" value="Winged helix-like DNA-binding domain superfamily/Winged helix DNA-binding domain"/>
    <property type="match status" value="1"/>
</dbReference>
<dbReference type="PANTHER" id="PTHR43133:SF8">
    <property type="entry name" value="RNA POLYMERASE SIGMA FACTOR HI_1459-RELATED"/>
    <property type="match status" value="1"/>
</dbReference>
<dbReference type="InterPro" id="IPR036388">
    <property type="entry name" value="WH-like_DNA-bd_sf"/>
</dbReference>
<keyword evidence="9" id="KW-1185">Reference proteome</keyword>
<dbReference type="NCBIfam" id="TIGR02937">
    <property type="entry name" value="sigma70-ECF"/>
    <property type="match status" value="1"/>
</dbReference>
<dbReference type="GO" id="GO:0003677">
    <property type="term" value="F:DNA binding"/>
    <property type="evidence" value="ECO:0007669"/>
    <property type="project" value="UniProtKB-KW"/>
</dbReference>
<dbReference type="SUPFAM" id="SSF88946">
    <property type="entry name" value="Sigma2 domain of RNA polymerase sigma factors"/>
    <property type="match status" value="1"/>
</dbReference>
<dbReference type="GeneID" id="93425610"/>
<dbReference type="AlphaFoldDB" id="A0A2V1IRH6"/>
<dbReference type="Pfam" id="PF08281">
    <property type="entry name" value="Sigma70_r4_2"/>
    <property type="match status" value="1"/>
</dbReference>
<dbReference type="EMBL" id="PUBV01000015">
    <property type="protein sequence ID" value="PWB07204.1"/>
    <property type="molecule type" value="Genomic_DNA"/>
</dbReference>
<dbReference type="Gene3D" id="1.10.1740.10">
    <property type="match status" value="1"/>
</dbReference>
<comment type="caution">
    <text evidence="8">The sequence shown here is derived from an EMBL/GenBank/DDBJ whole genome shotgun (WGS) entry which is preliminary data.</text>
</comment>
<dbReference type="InterPro" id="IPR013325">
    <property type="entry name" value="RNA_pol_sigma_r2"/>
</dbReference>
<comment type="similarity">
    <text evidence="1">Belongs to the sigma-70 factor family. ECF subfamily.</text>
</comment>
<feature type="domain" description="RNA polymerase sigma factor 70 region 4 type 2" evidence="7">
    <location>
        <begin position="97"/>
        <end position="148"/>
    </location>
</feature>
<dbReference type="InterPro" id="IPR014284">
    <property type="entry name" value="RNA_pol_sigma-70_dom"/>
</dbReference>
<sequence length="158" mass="18235">MERDRFEEEARRVRPRLVSEARRLLGDPDDADDAVQDAMLKLWFYRERLDGYSSFDAPAIVTVRRVCLNRLRSLRPHADISEAERTLDGEADGRDFQALMQAIDMLPGVEQAVLRMRHIDGMEIEEIASISSSTPGAVRTALSRARRRVRQLYTRIYD</sequence>
<dbReference type="GO" id="GO:0006352">
    <property type="term" value="P:DNA-templated transcription initiation"/>
    <property type="evidence" value="ECO:0007669"/>
    <property type="project" value="InterPro"/>
</dbReference>
<evidence type="ECO:0000256" key="3">
    <source>
        <dbReference type="ARBA" id="ARBA00023082"/>
    </source>
</evidence>
<dbReference type="Pfam" id="PF04542">
    <property type="entry name" value="Sigma70_r2"/>
    <property type="match status" value="1"/>
</dbReference>
<name>A0A2V1IRH6_9BACT</name>
<protein>
    <submittedName>
        <fullName evidence="8">Sigma-70 family RNA polymerase sigma factor</fullName>
    </submittedName>
</protein>
<evidence type="ECO:0000313" key="8">
    <source>
        <dbReference type="EMBL" id="PWB07204.1"/>
    </source>
</evidence>
<evidence type="ECO:0000259" key="6">
    <source>
        <dbReference type="Pfam" id="PF04542"/>
    </source>
</evidence>
<evidence type="ECO:0000256" key="4">
    <source>
        <dbReference type="ARBA" id="ARBA00023125"/>
    </source>
</evidence>
<evidence type="ECO:0000256" key="5">
    <source>
        <dbReference type="ARBA" id="ARBA00023163"/>
    </source>
</evidence>
<gene>
    <name evidence="8" type="ORF">C5O25_08200</name>
</gene>
<dbReference type="PANTHER" id="PTHR43133">
    <property type="entry name" value="RNA POLYMERASE ECF-TYPE SIGMA FACTO"/>
    <property type="match status" value="1"/>
</dbReference>
<evidence type="ECO:0000313" key="9">
    <source>
        <dbReference type="Proteomes" id="UP000244925"/>
    </source>
</evidence>
<keyword evidence="4" id="KW-0238">DNA-binding</keyword>